<dbReference type="InterPro" id="IPR041699">
    <property type="entry name" value="AAA_32"/>
</dbReference>
<feature type="region of interest" description="Disordered" evidence="3">
    <location>
        <begin position="806"/>
        <end position="833"/>
    </location>
</feature>
<dbReference type="InterPro" id="IPR008269">
    <property type="entry name" value="Lon_proteolytic"/>
</dbReference>
<feature type="active site" evidence="2">
    <location>
        <position position="710"/>
    </location>
</feature>
<comment type="caution">
    <text evidence="5">The sequence shown here is derived from an EMBL/GenBank/DDBJ whole genome shotgun (WGS) entry which is preliminary data.</text>
</comment>
<dbReference type="InterPro" id="IPR027417">
    <property type="entry name" value="P-loop_NTPase"/>
</dbReference>
<reference evidence="5 6" key="1">
    <citation type="submission" date="2020-08" db="EMBL/GenBank/DDBJ databases">
        <title>Genomic Encyclopedia of Type Strains, Phase IV (KMG-IV): sequencing the most valuable type-strain genomes for metagenomic binning, comparative biology and taxonomic classification.</title>
        <authorList>
            <person name="Goeker M."/>
        </authorList>
    </citation>
    <scope>NUCLEOTIDE SEQUENCE [LARGE SCALE GENOMIC DNA]</scope>
    <source>
        <strain evidence="5 6">DSM 11590</strain>
    </source>
</reference>
<evidence type="ECO:0000313" key="6">
    <source>
        <dbReference type="Proteomes" id="UP000544872"/>
    </source>
</evidence>
<dbReference type="EC" id="3.4.21.53" evidence="2"/>
<dbReference type="InterPro" id="IPR014721">
    <property type="entry name" value="Ribsml_uS5_D2-typ_fold_subgr"/>
</dbReference>
<accession>A0A7W9ZEP7</accession>
<sequence length="833" mass="92476">MPETFSPSPFFPDPLPPELLARRIDPALVPYDVSSDAPPFDQPIGQDRAIEAVRFALGMNGPGYNLFCMGPEGTGKSSLVRRYLAEAAAALPVPQDWVYVYNFADSYRPRALTLPAGRARQFARDMDSLVEELRHALPAAFEADDYRQQRKALEEAVKQRQEQALDDHRARAEAKGIALVRTPMGLALAPEKDGEVLTPDDFHKLPEEEQQQLKEAMGILQHDLEEALRQAPQWERDKREKIKALDADTADRVVRLEIAERKEIYADCPQVLDYLDQAHADLKDNATLFLTDPQEQDPQDGVPPYLRKVGDEARFRRYRVNVLIDHDGATVAPVVMEDHPTQPALVGRIEHRQQLGALITDFHLIKPGALHRANGGFLMLEARKLLQNSFAYDDLKRALRKGEIRIEVPGGAWGMWSTQAMEPEPIPLQVKVVLVGEPATFYLLSEYDPDFSGLFKVVADFNTHIDRTPETVRDFTLVLAEMARQKGTLPLHRLAAAKIVEYGSRLAEDAERLTTHMGDLADLIREADHFARGARQEVISAAHVAEAIDGRRRRSGRIPEALQDEITRDIIRIETDGEAIGEINGLAVMEVGPNAFGKPSRISARVRAGRGEVIDIERQVDLGGPTHSKGVLILSSFLAHRFGTMEPLRLTATLTFEQSYGMVDGDSASSTELYALMSALSEVPIRQSLAVTGSVDQFGRVQAIGGVNEKIEGFFDLCLSRGLTGDHGVLIPASNIAHLMLRDDVVEACADGAFHIWPIHHIDEGISLLTGISAGEQEEDGQWTSGSINRRVQARLRAFAKVGALDDHGLGDEPPPPRRGVRMEEEAARRRRW</sequence>
<dbReference type="PRINTS" id="PR00830">
    <property type="entry name" value="ENDOLAPTASE"/>
</dbReference>
<feature type="compositionally biased region" description="Basic and acidic residues" evidence="3">
    <location>
        <begin position="821"/>
        <end position="833"/>
    </location>
</feature>
<dbReference type="Gene3D" id="3.30.230.10">
    <property type="match status" value="1"/>
</dbReference>
<dbReference type="Proteomes" id="UP000544872">
    <property type="component" value="Unassembled WGS sequence"/>
</dbReference>
<dbReference type="GO" id="GO:0006508">
    <property type="term" value="P:proteolysis"/>
    <property type="evidence" value="ECO:0007669"/>
    <property type="project" value="UniProtKB-KW"/>
</dbReference>
<dbReference type="Gene3D" id="3.40.50.300">
    <property type="entry name" value="P-loop containing nucleotide triphosphate hydrolases"/>
    <property type="match status" value="2"/>
</dbReference>
<dbReference type="GO" id="GO:0004252">
    <property type="term" value="F:serine-type endopeptidase activity"/>
    <property type="evidence" value="ECO:0007669"/>
    <property type="project" value="UniProtKB-UniRule"/>
</dbReference>
<comment type="similarity">
    <text evidence="2">Belongs to the peptidase S16 family.</text>
</comment>
<dbReference type="GO" id="GO:0004176">
    <property type="term" value="F:ATP-dependent peptidase activity"/>
    <property type="evidence" value="ECO:0007669"/>
    <property type="project" value="UniProtKB-UniRule"/>
</dbReference>
<evidence type="ECO:0000259" key="4">
    <source>
        <dbReference type="PROSITE" id="PS51786"/>
    </source>
</evidence>
<dbReference type="RefSeq" id="WP_184262477.1">
    <property type="nucleotide sequence ID" value="NZ_JACIIX010000003.1"/>
</dbReference>
<evidence type="ECO:0000256" key="2">
    <source>
        <dbReference type="PROSITE-ProRule" id="PRU01122"/>
    </source>
</evidence>
<proteinExistence type="inferred from homology"/>
<dbReference type="InterPro" id="IPR046844">
    <property type="entry name" value="Lon-like_helical"/>
</dbReference>
<dbReference type="AlphaFoldDB" id="A0A7W9ZEP7"/>
<evidence type="ECO:0000256" key="3">
    <source>
        <dbReference type="SAM" id="MobiDB-lite"/>
    </source>
</evidence>
<dbReference type="Pfam" id="PF13654">
    <property type="entry name" value="AAA_32"/>
    <property type="match status" value="1"/>
</dbReference>
<dbReference type="Gene3D" id="1.10.8.60">
    <property type="match status" value="1"/>
</dbReference>
<dbReference type="GO" id="GO:0005524">
    <property type="term" value="F:ATP binding"/>
    <property type="evidence" value="ECO:0007669"/>
    <property type="project" value="InterPro"/>
</dbReference>
<keyword evidence="6" id="KW-1185">Reference proteome</keyword>
<dbReference type="Pfam" id="PF20436">
    <property type="entry name" value="LonB_AAA-LID"/>
    <property type="match status" value="1"/>
</dbReference>
<keyword evidence="2" id="KW-0378">Hydrolase</keyword>
<dbReference type="InterPro" id="IPR020568">
    <property type="entry name" value="Ribosomal_Su5_D2-typ_SF"/>
</dbReference>
<gene>
    <name evidence="5" type="ORF">FHS48_001278</name>
</gene>
<dbReference type="Pfam" id="PF05362">
    <property type="entry name" value="Lon_C"/>
    <property type="match status" value="1"/>
</dbReference>
<evidence type="ECO:0000313" key="5">
    <source>
        <dbReference type="EMBL" id="MBB6209870.1"/>
    </source>
</evidence>
<keyword evidence="2" id="KW-0720">Serine protease</keyword>
<dbReference type="Pfam" id="PF20437">
    <property type="entry name" value="LonC_helical"/>
    <property type="match status" value="1"/>
</dbReference>
<protein>
    <recommendedName>
        <fullName evidence="2">endopeptidase La</fullName>
        <ecNumber evidence="2">3.4.21.53</ecNumber>
    </recommendedName>
</protein>
<dbReference type="InterPro" id="IPR046843">
    <property type="entry name" value="LonB_AAA-LID"/>
</dbReference>
<dbReference type="GO" id="GO:0030163">
    <property type="term" value="P:protein catabolic process"/>
    <property type="evidence" value="ECO:0007669"/>
    <property type="project" value="InterPro"/>
</dbReference>
<dbReference type="SUPFAM" id="SSF52540">
    <property type="entry name" value="P-loop containing nucleoside triphosphate hydrolases"/>
    <property type="match status" value="1"/>
</dbReference>
<dbReference type="PROSITE" id="PS51786">
    <property type="entry name" value="LON_PROTEOLYTIC"/>
    <property type="match status" value="1"/>
</dbReference>
<dbReference type="SUPFAM" id="SSF54211">
    <property type="entry name" value="Ribosomal protein S5 domain 2-like"/>
    <property type="match status" value="1"/>
</dbReference>
<dbReference type="PANTHER" id="PTHR10046">
    <property type="entry name" value="ATP DEPENDENT LON PROTEASE FAMILY MEMBER"/>
    <property type="match status" value="1"/>
</dbReference>
<dbReference type="EMBL" id="JACIIX010000003">
    <property type="protein sequence ID" value="MBB6209870.1"/>
    <property type="molecule type" value="Genomic_DNA"/>
</dbReference>
<comment type="catalytic activity">
    <reaction evidence="2">
        <text>Hydrolysis of proteins in presence of ATP.</text>
        <dbReference type="EC" id="3.4.21.53"/>
    </reaction>
</comment>
<feature type="active site" evidence="2">
    <location>
        <position position="667"/>
    </location>
</feature>
<keyword evidence="1 2" id="KW-0645">Protease</keyword>
<dbReference type="InterPro" id="IPR027065">
    <property type="entry name" value="Lon_Prtase"/>
</dbReference>
<evidence type="ECO:0000256" key="1">
    <source>
        <dbReference type="ARBA" id="ARBA00022670"/>
    </source>
</evidence>
<organism evidence="5 6">
    <name type="scientific">Novispirillum itersonii</name>
    <name type="common">Aquaspirillum itersonii</name>
    <dbReference type="NCBI Taxonomy" id="189"/>
    <lineage>
        <taxon>Bacteria</taxon>
        <taxon>Pseudomonadati</taxon>
        <taxon>Pseudomonadota</taxon>
        <taxon>Alphaproteobacteria</taxon>
        <taxon>Rhodospirillales</taxon>
        <taxon>Novispirillaceae</taxon>
        <taxon>Novispirillum</taxon>
    </lineage>
</organism>
<feature type="domain" description="Lon proteolytic" evidence="4">
    <location>
        <begin position="577"/>
        <end position="772"/>
    </location>
</feature>
<name>A0A7W9ZEP7_NOVIT</name>